<feature type="region of interest" description="Disordered" evidence="7">
    <location>
        <begin position="346"/>
        <end position="398"/>
    </location>
</feature>
<name>A0A8H4H7V9_9EURO</name>
<evidence type="ECO:0000256" key="7">
    <source>
        <dbReference type="SAM" id="MobiDB-lite"/>
    </source>
</evidence>
<comment type="catalytic activity">
    <reaction evidence="6">
        <text>(3S)-3-hydroxy-3-methylglutaryl-CoA = acetoacetate + acetyl-CoA</text>
        <dbReference type="Rhea" id="RHEA:24404"/>
        <dbReference type="ChEBI" id="CHEBI:13705"/>
        <dbReference type="ChEBI" id="CHEBI:43074"/>
        <dbReference type="ChEBI" id="CHEBI:57288"/>
        <dbReference type="EC" id="4.1.3.4"/>
    </reaction>
</comment>
<dbReference type="InterPro" id="IPR000891">
    <property type="entry name" value="PYR_CT"/>
</dbReference>
<evidence type="ECO:0000313" key="10">
    <source>
        <dbReference type="Proteomes" id="UP000653565"/>
    </source>
</evidence>
<dbReference type="GO" id="GO:0046872">
    <property type="term" value="F:metal ion binding"/>
    <property type="evidence" value="ECO:0007669"/>
    <property type="project" value="UniProtKB-KW"/>
</dbReference>
<dbReference type="PANTHER" id="PTHR42738:SF17">
    <property type="entry name" value="HYDROXYMETHYLGLUTARYL-COA LYASE"/>
    <property type="match status" value="1"/>
</dbReference>
<evidence type="ECO:0000256" key="1">
    <source>
        <dbReference type="ARBA" id="ARBA00005143"/>
    </source>
</evidence>
<accession>A0A8H4H7V9</accession>
<dbReference type="FunFam" id="3.20.20.70:FF:000071">
    <property type="entry name" value="Hydroxymethylglutaryl-CoA lyase"/>
    <property type="match status" value="1"/>
</dbReference>
<feature type="region of interest" description="Disordered" evidence="7">
    <location>
        <begin position="301"/>
        <end position="322"/>
    </location>
</feature>
<dbReference type="Proteomes" id="UP000653565">
    <property type="component" value="Unassembled WGS sequence"/>
</dbReference>
<dbReference type="EMBL" id="JAAAPX010000048">
    <property type="protein sequence ID" value="KAF4236965.1"/>
    <property type="molecule type" value="Genomic_DNA"/>
</dbReference>
<evidence type="ECO:0000256" key="5">
    <source>
        <dbReference type="ARBA" id="ARBA00023239"/>
    </source>
</evidence>
<feature type="compositionally biased region" description="Low complexity" evidence="7">
    <location>
        <begin position="366"/>
        <end position="378"/>
    </location>
</feature>
<dbReference type="SUPFAM" id="SSF51569">
    <property type="entry name" value="Aldolase"/>
    <property type="match status" value="1"/>
</dbReference>
<sequence>MTITKAVRIVEVGPRDGLQNIKEPVPTSVKLELIQRLRATGLRTIELTSVVSPKAIPQLADCRDVLGNESIRQLQGQPGLRLPVLVPNVKGLDIAIEHGVNEVAVFVSATEGFSKANINCTVQQGIERAKAVAEKAIECGLTVRGYVSCIFSDPFDGPTEPSAVLHCVQELLDMGCYEVSLGDTLGVGSPDKVRSLLHYLADHHIPLDKMAGHFHDTYGQAVANVWEAYNCGVRVFDSSVGGLGGCPYAPGAKGNVATEDLVYMFESAGFDTGVDLLKLVETGVWISRRLSKTNASRAGTALAAKHGLVPSRRSSSSRTATKKQISWTMVKDLNGLLAYHSGVNVKPTINRPKRGNALTSSRGSLETSQPTPPSSDSSSQEEEDSSAQAWISTRTVHL</sequence>
<dbReference type="CDD" id="cd07938">
    <property type="entry name" value="DRE_TIM_HMGL"/>
    <property type="match status" value="1"/>
</dbReference>
<comment type="pathway">
    <text evidence="1">Metabolic intermediate metabolism; (S)-3-hydroxy-3-methylglutaryl-CoA degradation; acetoacetate from (S)-3-hydroxy-3-methylglutaryl-CoA: step 1/1.</text>
</comment>
<keyword evidence="10" id="KW-1185">Reference proteome</keyword>
<dbReference type="GO" id="GO:0004419">
    <property type="term" value="F:hydroxymethylglutaryl-CoA lyase activity"/>
    <property type="evidence" value="ECO:0007669"/>
    <property type="project" value="UniProtKB-EC"/>
</dbReference>
<dbReference type="NCBIfam" id="NF004283">
    <property type="entry name" value="PRK05692.1"/>
    <property type="match status" value="1"/>
</dbReference>
<dbReference type="PANTHER" id="PTHR42738">
    <property type="entry name" value="HYDROXYMETHYLGLUTARYL-COA LYASE"/>
    <property type="match status" value="1"/>
</dbReference>
<dbReference type="PROSITE" id="PS50991">
    <property type="entry name" value="PYR_CT"/>
    <property type="match status" value="1"/>
</dbReference>
<evidence type="ECO:0000313" key="9">
    <source>
        <dbReference type="EMBL" id="KAF4236965.1"/>
    </source>
</evidence>
<dbReference type="InterPro" id="IPR013785">
    <property type="entry name" value="Aldolase_TIM"/>
</dbReference>
<evidence type="ECO:0000256" key="6">
    <source>
        <dbReference type="ARBA" id="ARBA00049877"/>
    </source>
</evidence>
<organism evidence="9 10">
    <name type="scientific">Aspergillus fumigatiaffinis</name>
    <dbReference type="NCBI Taxonomy" id="340414"/>
    <lineage>
        <taxon>Eukaryota</taxon>
        <taxon>Fungi</taxon>
        <taxon>Dikarya</taxon>
        <taxon>Ascomycota</taxon>
        <taxon>Pezizomycotina</taxon>
        <taxon>Eurotiomycetes</taxon>
        <taxon>Eurotiomycetidae</taxon>
        <taxon>Eurotiales</taxon>
        <taxon>Aspergillaceae</taxon>
        <taxon>Aspergillus</taxon>
        <taxon>Aspergillus subgen. Fumigati</taxon>
    </lineage>
</organism>
<comment type="similarity">
    <text evidence="2">Belongs to the HMG-CoA lyase family.</text>
</comment>
<reference evidence="9" key="1">
    <citation type="journal article" date="2020" name="bioRxiv">
        <title>Genomic and phenotypic heterogeneity of clinical isolates of the human pathogens Aspergillus fumigatus, Aspergillus lentulus and Aspergillus fumigatiaffinis.</title>
        <authorList>
            <person name="dos Santos R.A.C."/>
            <person name="Steenwyk J.L."/>
            <person name="Rivero-Menendez O."/>
            <person name="Mead M.E."/>
            <person name="Silva L.P."/>
            <person name="Bastos R.W."/>
            <person name="Alastruey-Izquierdo A."/>
            <person name="Goldman G.H."/>
            <person name="Rokas A."/>
        </authorList>
    </citation>
    <scope>NUCLEOTIDE SEQUENCE</scope>
    <source>
        <strain evidence="9">CNM-CM6805</strain>
    </source>
</reference>
<feature type="compositionally biased region" description="Polar residues" evidence="7">
    <location>
        <begin position="387"/>
        <end position="398"/>
    </location>
</feature>
<dbReference type="UniPathway" id="UPA00896">
    <property type="reaction ID" value="UER00863"/>
</dbReference>
<dbReference type="EC" id="4.1.3.4" evidence="3"/>
<evidence type="ECO:0000259" key="8">
    <source>
        <dbReference type="PROSITE" id="PS50991"/>
    </source>
</evidence>
<dbReference type="GO" id="GO:0006552">
    <property type="term" value="P:L-leucine catabolic process"/>
    <property type="evidence" value="ECO:0007669"/>
    <property type="project" value="TreeGrafter"/>
</dbReference>
<comment type="caution">
    <text evidence="9">The sequence shown here is derived from an EMBL/GenBank/DDBJ whole genome shotgun (WGS) entry which is preliminary data.</text>
</comment>
<evidence type="ECO:0000256" key="4">
    <source>
        <dbReference type="ARBA" id="ARBA00022723"/>
    </source>
</evidence>
<dbReference type="Pfam" id="PF00682">
    <property type="entry name" value="HMGL-like"/>
    <property type="match status" value="1"/>
</dbReference>
<gene>
    <name evidence="9" type="ORF">CNMCM6805_007187</name>
</gene>
<reference evidence="9" key="2">
    <citation type="submission" date="2020-04" db="EMBL/GenBank/DDBJ databases">
        <authorList>
            <person name="Santos R.A.C."/>
            <person name="Steenwyk J.L."/>
            <person name="Rivero-Menendez O."/>
            <person name="Mead M.E."/>
            <person name="Silva L.P."/>
            <person name="Bastos R.W."/>
            <person name="Alastruey-Izquierdo A."/>
            <person name="Goldman G.H."/>
            <person name="Rokas A."/>
        </authorList>
    </citation>
    <scope>NUCLEOTIDE SEQUENCE</scope>
    <source>
        <strain evidence="9">CNM-CM6805</strain>
    </source>
</reference>
<dbReference type="Gene3D" id="3.20.20.70">
    <property type="entry name" value="Aldolase class I"/>
    <property type="match status" value="1"/>
</dbReference>
<dbReference type="AlphaFoldDB" id="A0A8H4H7V9"/>
<evidence type="ECO:0000256" key="3">
    <source>
        <dbReference type="ARBA" id="ARBA00012910"/>
    </source>
</evidence>
<dbReference type="GO" id="GO:0046951">
    <property type="term" value="P:ketone body biosynthetic process"/>
    <property type="evidence" value="ECO:0007669"/>
    <property type="project" value="TreeGrafter"/>
</dbReference>
<proteinExistence type="inferred from homology"/>
<dbReference type="OrthoDB" id="10253869at2759"/>
<keyword evidence="4" id="KW-0479">Metal-binding</keyword>
<evidence type="ECO:0000256" key="2">
    <source>
        <dbReference type="ARBA" id="ARBA00009405"/>
    </source>
</evidence>
<dbReference type="InterPro" id="IPR043594">
    <property type="entry name" value="HMGL"/>
</dbReference>
<protein>
    <recommendedName>
        <fullName evidence="3">hydroxymethylglutaryl-CoA lyase</fullName>
        <ecNumber evidence="3">4.1.3.4</ecNumber>
    </recommendedName>
</protein>
<feature type="domain" description="Pyruvate carboxyltransferase" evidence="8">
    <location>
        <begin position="7"/>
        <end position="280"/>
    </location>
</feature>
<keyword evidence="5" id="KW-0456">Lyase</keyword>